<sequence length="56" mass="6209">MADPLPSGGPAMVRSSTGPIITIFERALRGFRQLEFKEISPRSKRPQRIIADVNSL</sequence>
<evidence type="ECO:0000313" key="1">
    <source>
        <dbReference type="EMBL" id="ULN41806.1"/>
    </source>
</evidence>
<dbReference type="EMBL" id="CP092362">
    <property type="protein sequence ID" value="ULN41806.1"/>
    <property type="molecule type" value="Genomic_DNA"/>
</dbReference>
<proteinExistence type="predicted"/>
<dbReference type="RefSeq" id="WP_240178315.1">
    <property type="nucleotide sequence ID" value="NZ_CP092362.2"/>
</dbReference>
<gene>
    <name evidence="1" type="ORF">MI149_01240</name>
</gene>
<reference evidence="1" key="1">
    <citation type="submission" date="2022-08" db="EMBL/GenBank/DDBJ databases">
        <title>Whole genome sequencing of non-tuberculosis mycobacteria type-strains.</title>
        <authorList>
            <person name="Igarashi Y."/>
            <person name="Osugi A."/>
            <person name="Mitarai S."/>
        </authorList>
    </citation>
    <scope>NUCLEOTIDE SEQUENCE</scope>
    <source>
        <strain evidence="1">JCM 16369</strain>
    </source>
</reference>
<keyword evidence="2" id="KW-1185">Reference proteome</keyword>
<evidence type="ECO:0000313" key="2">
    <source>
        <dbReference type="Proteomes" id="UP001055337"/>
    </source>
</evidence>
<organism evidence="1 2">
    <name type="scientific">Mycolicibacterium crocinum</name>
    <dbReference type="NCBI Taxonomy" id="388459"/>
    <lineage>
        <taxon>Bacteria</taxon>
        <taxon>Bacillati</taxon>
        <taxon>Actinomycetota</taxon>
        <taxon>Actinomycetes</taxon>
        <taxon>Mycobacteriales</taxon>
        <taxon>Mycobacteriaceae</taxon>
        <taxon>Mycolicibacterium</taxon>
    </lineage>
</organism>
<accession>A0ABY3TKC3</accession>
<protein>
    <submittedName>
        <fullName evidence="1">Uncharacterized protein</fullName>
    </submittedName>
</protein>
<dbReference type="Proteomes" id="UP001055337">
    <property type="component" value="Chromosome"/>
</dbReference>
<name>A0ABY3TKC3_9MYCO</name>